<keyword evidence="3" id="KW-1185">Reference proteome</keyword>
<reference evidence="2 3" key="1">
    <citation type="journal article" date="2019" name="Nat. Ecol. Evol.">
        <title>Megaphylogeny resolves global patterns of mushroom evolution.</title>
        <authorList>
            <person name="Varga T."/>
            <person name="Krizsan K."/>
            <person name="Foldi C."/>
            <person name="Dima B."/>
            <person name="Sanchez-Garcia M."/>
            <person name="Sanchez-Ramirez S."/>
            <person name="Szollosi G.J."/>
            <person name="Szarkandi J.G."/>
            <person name="Papp V."/>
            <person name="Albert L."/>
            <person name="Andreopoulos W."/>
            <person name="Angelini C."/>
            <person name="Antonin V."/>
            <person name="Barry K.W."/>
            <person name="Bougher N.L."/>
            <person name="Buchanan P."/>
            <person name="Buyck B."/>
            <person name="Bense V."/>
            <person name="Catcheside P."/>
            <person name="Chovatia M."/>
            <person name="Cooper J."/>
            <person name="Damon W."/>
            <person name="Desjardin D."/>
            <person name="Finy P."/>
            <person name="Geml J."/>
            <person name="Haridas S."/>
            <person name="Hughes K."/>
            <person name="Justo A."/>
            <person name="Karasinski D."/>
            <person name="Kautmanova I."/>
            <person name="Kiss B."/>
            <person name="Kocsube S."/>
            <person name="Kotiranta H."/>
            <person name="LaButti K.M."/>
            <person name="Lechner B.E."/>
            <person name="Liimatainen K."/>
            <person name="Lipzen A."/>
            <person name="Lukacs Z."/>
            <person name="Mihaltcheva S."/>
            <person name="Morgado L.N."/>
            <person name="Niskanen T."/>
            <person name="Noordeloos M.E."/>
            <person name="Ohm R.A."/>
            <person name="Ortiz-Santana B."/>
            <person name="Ovrebo C."/>
            <person name="Racz N."/>
            <person name="Riley R."/>
            <person name="Savchenko A."/>
            <person name="Shiryaev A."/>
            <person name="Soop K."/>
            <person name="Spirin V."/>
            <person name="Szebenyi C."/>
            <person name="Tomsovsky M."/>
            <person name="Tulloss R.E."/>
            <person name="Uehling J."/>
            <person name="Grigoriev I.V."/>
            <person name="Vagvolgyi C."/>
            <person name="Papp T."/>
            <person name="Martin F.M."/>
            <person name="Miettinen O."/>
            <person name="Hibbett D.S."/>
            <person name="Nagy L.G."/>
        </authorList>
    </citation>
    <scope>NUCLEOTIDE SEQUENCE [LARGE SCALE GENOMIC DNA]</scope>
    <source>
        <strain evidence="2 3">CBS 962.96</strain>
    </source>
</reference>
<proteinExistence type="predicted"/>
<dbReference type="AlphaFoldDB" id="A0A4S8MF63"/>
<gene>
    <name evidence="2" type="ORF">K435DRAFT_853977</name>
</gene>
<dbReference type="Proteomes" id="UP000297245">
    <property type="component" value="Unassembled WGS sequence"/>
</dbReference>
<accession>A0A4S8MF63</accession>
<organism evidence="2 3">
    <name type="scientific">Dendrothele bispora (strain CBS 962.96)</name>
    <dbReference type="NCBI Taxonomy" id="1314807"/>
    <lineage>
        <taxon>Eukaryota</taxon>
        <taxon>Fungi</taxon>
        <taxon>Dikarya</taxon>
        <taxon>Basidiomycota</taxon>
        <taxon>Agaricomycotina</taxon>
        <taxon>Agaricomycetes</taxon>
        <taxon>Agaricomycetidae</taxon>
        <taxon>Agaricales</taxon>
        <taxon>Agaricales incertae sedis</taxon>
        <taxon>Dendrothele</taxon>
    </lineage>
</organism>
<name>A0A4S8MF63_DENBC</name>
<feature type="region of interest" description="Disordered" evidence="1">
    <location>
        <begin position="53"/>
        <end position="105"/>
    </location>
</feature>
<sequence length="200" mass="23001">MPVPPVSTFPSVLPRVEHRAELAERRTRKRTISATCGPRSQWGAPYLGRSHSKSAQELCTSNHPVPNSHVSPYQSRRQTLSLLDAPKGPFISTAPKSRYNPRQNNPIRRKVYFYHKYDPHYSFTNFSPHPVMYKGNINPTRELPPRISEDNWINQAHKDMFEETQRCILSRLAASNPTYGLTGQDVNIVKVTNFNYKDRP</sequence>
<evidence type="ECO:0000256" key="1">
    <source>
        <dbReference type="SAM" id="MobiDB-lite"/>
    </source>
</evidence>
<dbReference type="OrthoDB" id="206452at2759"/>
<feature type="compositionally biased region" description="Polar residues" evidence="1">
    <location>
        <begin position="53"/>
        <end position="81"/>
    </location>
</feature>
<protein>
    <submittedName>
        <fullName evidence="2">Uncharacterized protein</fullName>
    </submittedName>
</protein>
<evidence type="ECO:0000313" key="3">
    <source>
        <dbReference type="Proteomes" id="UP000297245"/>
    </source>
</evidence>
<evidence type="ECO:0000313" key="2">
    <source>
        <dbReference type="EMBL" id="THV01273.1"/>
    </source>
</evidence>
<dbReference type="EMBL" id="ML179092">
    <property type="protein sequence ID" value="THV01273.1"/>
    <property type="molecule type" value="Genomic_DNA"/>
</dbReference>